<sequence length="197" mass="23334">MYKTEDNINFYDLLNNTNPSDNILKDNICLITRKPLDNTKTTLECGHSFNYENIYNEVMHQKKKQPIMKYIKKHQIQCPYCRAIQDKVLPFLSLKNIKRVKYVNSPCSLEQKTHTCIFKTKGMVCGKSCHENGYCNRHFHIHNKQLLFDEYIKGTKPIIDYDEIPVPILKKILKEKKVKHYSKLKKKELIKVLKESI</sequence>
<evidence type="ECO:0000313" key="1">
    <source>
        <dbReference type="EMBL" id="QFG74956.1"/>
    </source>
</evidence>
<reference evidence="1" key="1">
    <citation type="journal article" date="2019" name="Philos. Trans. R. Soc. Lond., B, Biol. Sci.">
        <title>Targeted metagenomic recovery of four divergent viruses reveals shared and distinctive characteristics of giant viruses of marine eukaryotes.</title>
        <authorList>
            <person name="Needham D.M."/>
            <person name="Poirier C."/>
            <person name="Hehenberger E."/>
            <person name="Jimenez V."/>
            <person name="Swalwell J.E."/>
            <person name="Santoro A.E."/>
            <person name="Worden A.Z."/>
        </authorList>
    </citation>
    <scope>NUCLEOTIDE SEQUENCE</scope>
    <source>
        <strain evidence="1">OPacV-421</strain>
    </source>
</reference>
<name>A0A5J6VL37_9VIRU</name>
<dbReference type="Gene3D" id="3.30.40.10">
    <property type="entry name" value="Zinc/RING finger domain, C3HC4 (zinc finger)"/>
    <property type="match status" value="1"/>
</dbReference>
<protein>
    <submittedName>
        <fullName evidence="1">Uncharacterized protein</fullName>
    </submittedName>
</protein>
<proteinExistence type="predicted"/>
<accession>A0A5J6VL37</accession>
<dbReference type="InterPro" id="IPR013083">
    <property type="entry name" value="Znf_RING/FYVE/PHD"/>
</dbReference>
<dbReference type="SUPFAM" id="SSF57850">
    <property type="entry name" value="RING/U-box"/>
    <property type="match status" value="1"/>
</dbReference>
<dbReference type="EMBL" id="MN448295">
    <property type="protein sequence ID" value="QFG74956.1"/>
    <property type="molecule type" value="Genomic_DNA"/>
</dbReference>
<organism evidence="1">
    <name type="scientific">Megaviridae environmental sample</name>
    <dbReference type="NCBI Taxonomy" id="1737588"/>
    <lineage>
        <taxon>Viruses</taxon>
        <taxon>Varidnaviria</taxon>
        <taxon>Bamfordvirae</taxon>
        <taxon>Nucleocytoviricota</taxon>
        <taxon>Megaviricetes</taxon>
        <taxon>Imitervirales</taxon>
        <taxon>Mimiviridae</taxon>
        <taxon>environmental samples</taxon>
    </lineage>
</organism>